<dbReference type="InterPro" id="IPR013324">
    <property type="entry name" value="RNA_pol_sigma_r3/r4-like"/>
</dbReference>
<dbReference type="Proteomes" id="UP001597493">
    <property type="component" value="Unassembled WGS sequence"/>
</dbReference>
<comment type="caution">
    <text evidence="4">The sequence shown here is derived from an EMBL/GenBank/DDBJ whole genome shotgun (WGS) entry which is preliminary data.</text>
</comment>
<dbReference type="InterPro" id="IPR052704">
    <property type="entry name" value="ECF_Sigma-70_Domain"/>
</dbReference>
<dbReference type="NCBIfam" id="TIGR02937">
    <property type="entry name" value="sigma70-ECF"/>
    <property type="match status" value="1"/>
</dbReference>
<feature type="domain" description="RNA polymerase sigma factor 70 region 4 type 2" evidence="3">
    <location>
        <begin position="112"/>
        <end position="160"/>
    </location>
</feature>
<evidence type="ECO:0000259" key="2">
    <source>
        <dbReference type="Pfam" id="PF04542"/>
    </source>
</evidence>
<organism evidence="4 5">
    <name type="scientific">Paenibacillus thailandensis</name>
    <dbReference type="NCBI Taxonomy" id="393250"/>
    <lineage>
        <taxon>Bacteria</taxon>
        <taxon>Bacillati</taxon>
        <taxon>Bacillota</taxon>
        <taxon>Bacilli</taxon>
        <taxon>Bacillales</taxon>
        <taxon>Paenibacillaceae</taxon>
        <taxon>Paenibacillus</taxon>
    </lineage>
</organism>
<dbReference type="Gene3D" id="1.10.10.10">
    <property type="entry name" value="Winged helix-like DNA-binding domain superfamily/Winged helix DNA-binding domain"/>
    <property type="match status" value="1"/>
</dbReference>
<dbReference type="Gene3D" id="1.10.1740.10">
    <property type="match status" value="1"/>
</dbReference>
<dbReference type="InterPro" id="IPR007627">
    <property type="entry name" value="RNA_pol_sigma70_r2"/>
</dbReference>
<dbReference type="InterPro" id="IPR013249">
    <property type="entry name" value="RNA_pol_sigma70_r4_t2"/>
</dbReference>
<dbReference type="Pfam" id="PF04542">
    <property type="entry name" value="Sigma70_r2"/>
    <property type="match status" value="1"/>
</dbReference>
<dbReference type="InterPro" id="IPR032710">
    <property type="entry name" value="NTF2-like_dom_sf"/>
</dbReference>
<dbReference type="SUPFAM" id="SSF88946">
    <property type="entry name" value="Sigma2 domain of RNA polymerase sigma factors"/>
    <property type="match status" value="1"/>
</dbReference>
<dbReference type="InterPro" id="IPR014284">
    <property type="entry name" value="RNA_pol_sigma-70_dom"/>
</dbReference>
<dbReference type="InterPro" id="IPR036388">
    <property type="entry name" value="WH-like_DNA-bd_sf"/>
</dbReference>
<dbReference type="Pfam" id="PF08281">
    <property type="entry name" value="Sigma70_r4_2"/>
    <property type="match status" value="1"/>
</dbReference>
<dbReference type="NCBIfam" id="NF007214">
    <property type="entry name" value="PRK09636.1"/>
    <property type="match status" value="1"/>
</dbReference>
<reference evidence="5" key="1">
    <citation type="journal article" date="2019" name="Int. J. Syst. Evol. Microbiol.">
        <title>The Global Catalogue of Microorganisms (GCM) 10K type strain sequencing project: providing services to taxonomists for standard genome sequencing and annotation.</title>
        <authorList>
            <consortium name="The Broad Institute Genomics Platform"/>
            <consortium name="The Broad Institute Genome Sequencing Center for Infectious Disease"/>
            <person name="Wu L."/>
            <person name="Ma J."/>
        </authorList>
    </citation>
    <scope>NUCLEOTIDE SEQUENCE [LARGE SCALE GENOMIC DNA]</scope>
    <source>
        <strain evidence="5">TISTR 1827</strain>
    </source>
</reference>
<evidence type="ECO:0000313" key="5">
    <source>
        <dbReference type="Proteomes" id="UP001597493"/>
    </source>
</evidence>
<dbReference type="Gene3D" id="3.10.450.50">
    <property type="match status" value="1"/>
</dbReference>
<comment type="subunit">
    <text evidence="1">Interacts transiently with the RNA polymerase catalytic core formed by RpoA, RpoB, RpoC and RpoZ (2 alpha, 1 beta, 1 beta' and 1 omega subunit) to form the RNA polymerase holoenzyme that can initiate transcription.</text>
</comment>
<sequence>MDIEALYREYKPLLFRVAYRLLGSASDAEDAVQDAFVALQQSPQQTIEHPKAYLARAVTNHALNKMKSAQRKRETYVGPWLPEPVLSEPYPADADPALTFERQEQYGYAWMVMLEKLSAPERAVFVLRETLQYDYAELAEMLDRTEAACRKLYSRAKSKLEELPEPAATRAGEGEAFVRAFTEAARNGSFEPLIGLLTDDATLISDGGGKARAALRPIRGKERVLVFFRGIRSKGSLDGELRALRINGQLGLLWLRQGKTPLLLTYGPAPGTGINALFLVSNPDKLKGAELFLP</sequence>
<name>A0ABW5QTP8_9BACL</name>
<dbReference type="PANTHER" id="PTHR30173">
    <property type="entry name" value="SIGMA 19 FACTOR"/>
    <property type="match status" value="1"/>
</dbReference>
<dbReference type="EMBL" id="JBHUMY010000006">
    <property type="protein sequence ID" value="MFD2659784.1"/>
    <property type="molecule type" value="Genomic_DNA"/>
</dbReference>
<evidence type="ECO:0000259" key="3">
    <source>
        <dbReference type="Pfam" id="PF08281"/>
    </source>
</evidence>
<dbReference type="RefSeq" id="WP_379270467.1">
    <property type="nucleotide sequence ID" value="NZ_JBHUMY010000006.1"/>
</dbReference>
<feature type="domain" description="RNA polymerase sigma-70 region 2" evidence="2">
    <location>
        <begin position="6"/>
        <end position="71"/>
    </location>
</feature>
<dbReference type="PANTHER" id="PTHR30173:SF36">
    <property type="entry name" value="ECF RNA POLYMERASE SIGMA FACTOR SIGJ"/>
    <property type="match status" value="1"/>
</dbReference>
<dbReference type="SUPFAM" id="SSF54427">
    <property type="entry name" value="NTF2-like"/>
    <property type="match status" value="1"/>
</dbReference>
<dbReference type="SUPFAM" id="SSF88659">
    <property type="entry name" value="Sigma3 and sigma4 domains of RNA polymerase sigma factors"/>
    <property type="match status" value="1"/>
</dbReference>
<keyword evidence="5" id="KW-1185">Reference proteome</keyword>
<evidence type="ECO:0000313" key="4">
    <source>
        <dbReference type="EMBL" id="MFD2659784.1"/>
    </source>
</evidence>
<dbReference type="InterPro" id="IPR013325">
    <property type="entry name" value="RNA_pol_sigma_r2"/>
</dbReference>
<proteinExistence type="predicted"/>
<protein>
    <submittedName>
        <fullName evidence="4">RNA polymerase sigma factor SigJ</fullName>
    </submittedName>
</protein>
<accession>A0ABW5QTP8</accession>
<evidence type="ECO:0000256" key="1">
    <source>
        <dbReference type="ARBA" id="ARBA00011344"/>
    </source>
</evidence>
<gene>
    <name evidence="4" type="primary">sigJ</name>
    <name evidence="4" type="ORF">ACFSW5_05820</name>
</gene>